<sequence>MVEHNNIILNEFISSQPVVEQVPAQADPLNIVWHKAFWVNSYINSMSF</sequence>
<dbReference type="EMBL" id="JAKIKS010000143">
    <property type="protein sequence ID" value="MCL1127300.1"/>
    <property type="molecule type" value="Genomic_DNA"/>
</dbReference>
<keyword evidence="2" id="KW-1185">Reference proteome</keyword>
<dbReference type="RefSeq" id="WP_248942693.1">
    <property type="nucleotide sequence ID" value="NZ_JAKIKS010000143.1"/>
</dbReference>
<proteinExistence type="predicted"/>
<evidence type="ECO:0000313" key="2">
    <source>
        <dbReference type="Proteomes" id="UP001203423"/>
    </source>
</evidence>
<organism evidence="1 2">
    <name type="scientific">Shewanella surugensis</name>
    <dbReference type="NCBI Taxonomy" id="212020"/>
    <lineage>
        <taxon>Bacteria</taxon>
        <taxon>Pseudomonadati</taxon>
        <taxon>Pseudomonadota</taxon>
        <taxon>Gammaproteobacteria</taxon>
        <taxon>Alteromonadales</taxon>
        <taxon>Shewanellaceae</taxon>
        <taxon>Shewanella</taxon>
    </lineage>
</organism>
<reference evidence="1 2" key="1">
    <citation type="submission" date="2022-01" db="EMBL/GenBank/DDBJ databases">
        <title>Whole genome-based taxonomy of the Shewanellaceae.</title>
        <authorList>
            <person name="Martin-Rodriguez A.J."/>
        </authorList>
    </citation>
    <scope>NUCLEOTIDE SEQUENCE [LARGE SCALE GENOMIC DNA]</scope>
    <source>
        <strain evidence="1 2">DSM 17177</strain>
    </source>
</reference>
<accession>A0ABT0LIV6</accession>
<name>A0ABT0LIV6_9GAMM</name>
<dbReference type="Proteomes" id="UP001203423">
    <property type="component" value="Unassembled WGS sequence"/>
</dbReference>
<evidence type="ECO:0000313" key="1">
    <source>
        <dbReference type="EMBL" id="MCL1127300.1"/>
    </source>
</evidence>
<protein>
    <submittedName>
        <fullName evidence="1">Uncharacterized protein</fullName>
    </submittedName>
</protein>
<comment type="caution">
    <text evidence="1">The sequence shown here is derived from an EMBL/GenBank/DDBJ whole genome shotgun (WGS) entry which is preliminary data.</text>
</comment>
<gene>
    <name evidence="1" type="ORF">L2764_23190</name>
</gene>